<evidence type="ECO:0000313" key="2">
    <source>
        <dbReference type="EMBL" id="KAG5192383.1"/>
    </source>
</evidence>
<dbReference type="Pfam" id="PF08719">
    <property type="entry name" value="NADAR"/>
    <property type="match status" value="1"/>
</dbReference>
<dbReference type="SUPFAM" id="SSF143990">
    <property type="entry name" value="YbiA-like"/>
    <property type="match status" value="1"/>
</dbReference>
<evidence type="ECO:0000259" key="1">
    <source>
        <dbReference type="Pfam" id="PF08719"/>
    </source>
</evidence>
<dbReference type="Gene3D" id="1.10.357.40">
    <property type="entry name" value="YbiA-like"/>
    <property type="match status" value="1"/>
</dbReference>
<proteinExistence type="predicted"/>
<organism evidence="2 3">
    <name type="scientific">Tribonema minus</name>
    <dbReference type="NCBI Taxonomy" id="303371"/>
    <lineage>
        <taxon>Eukaryota</taxon>
        <taxon>Sar</taxon>
        <taxon>Stramenopiles</taxon>
        <taxon>Ochrophyta</taxon>
        <taxon>PX clade</taxon>
        <taxon>Xanthophyceae</taxon>
        <taxon>Tribonematales</taxon>
        <taxon>Tribonemataceae</taxon>
        <taxon>Tribonema</taxon>
    </lineage>
</organism>
<dbReference type="NCBIfam" id="TIGR02464">
    <property type="entry name" value="ribofla_fusion"/>
    <property type="match status" value="1"/>
</dbReference>
<keyword evidence="3" id="KW-1185">Reference proteome</keyword>
<dbReference type="InterPro" id="IPR012816">
    <property type="entry name" value="NADAR"/>
</dbReference>
<dbReference type="OrthoDB" id="206452at2759"/>
<feature type="domain" description="NADAR" evidence="1">
    <location>
        <begin position="4"/>
        <end position="152"/>
    </location>
</feature>
<dbReference type="EMBL" id="JAFCMP010000007">
    <property type="protein sequence ID" value="KAG5192383.1"/>
    <property type="molecule type" value="Genomic_DNA"/>
</dbReference>
<gene>
    <name evidence="2" type="ORF">JKP88DRAFT_271192</name>
</gene>
<dbReference type="AlphaFoldDB" id="A0A836CP42"/>
<evidence type="ECO:0000313" key="3">
    <source>
        <dbReference type="Proteomes" id="UP000664859"/>
    </source>
</evidence>
<sequence length="171" mass="19193">MVLFWQPPGFLVQWTPSPFQIAGVAYSCAEQWMMACKARLFNARDVLAQILATADPEQHKRLGRAVPNFNSELWERHSLQVVIHGNYAKFTQNAALRRELVDTGSRLLVEASPHDRVWGIGLAANDPKALDERRWRGTNKLGQALMVVRQLIVEGREPSPPPEKALLQCGG</sequence>
<accession>A0A836CP42</accession>
<name>A0A836CP42_9STRA</name>
<comment type="caution">
    <text evidence="2">The sequence shown here is derived from an EMBL/GenBank/DDBJ whole genome shotgun (WGS) entry which is preliminary data.</text>
</comment>
<dbReference type="InterPro" id="IPR037238">
    <property type="entry name" value="YbiA-like_sf"/>
</dbReference>
<protein>
    <recommendedName>
        <fullName evidence="1">NADAR domain-containing protein</fullName>
    </recommendedName>
</protein>
<reference evidence="2" key="1">
    <citation type="submission" date="2021-02" db="EMBL/GenBank/DDBJ databases">
        <title>First Annotated Genome of the Yellow-green Alga Tribonema minus.</title>
        <authorList>
            <person name="Mahan K.M."/>
        </authorList>
    </citation>
    <scope>NUCLEOTIDE SEQUENCE</scope>
    <source>
        <strain evidence="2">UTEX B ZZ1240</strain>
    </source>
</reference>
<dbReference type="CDD" id="cd15457">
    <property type="entry name" value="NADAR"/>
    <property type="match status" value="1"/>
</dbReference>
<dbReference type="Proteomes" id="UP000664859">
    <property type="component" value="Unassembled WGS sequence"/>
</dbReference>